<feature type="transmembrane region" description="Helical" evidence="1">
    <location>
        <begin position="829"/>
        <end position="855"/>
    </location>
</feature>
<dbReference type="AlphaFoldDB" id="A0A0N8KNX3"/>
<proteinExistence type="predicted"/>
<evidence type="ECO:0000259" key="2">
    <source>
        <dbReference type="SMART" id="SM01080"/>
    </source>
</evidence>
<evidence type="ECO:0000256" key="1">
    <source>
        <dbReference type="SAM" id="Phobius"/>
    </source>
</evidence>
<dbReference type="Pfam" id="PF12770">
    <property type="entry name" value="CHAT"/>
    <property type="match status" value="1"/>
</dbReference>
<keyword evidence="1" id="KW-0472">Membrane</keyword>
<dbReference type="SMART" id="SM01080">
    <property type="entry name" value="CHASE2"/>
    <property type="match status" value="1"/>
</dbReference>
<dbReference type="InterPro" id="IPR024983">
    <property type="entry name" value="CHAT_dom"/>
</dbReference>
<feature type="domain" description="CHASE2" evidence="2">
    <location>
        <begin position="446"/>
        <end position="789"/>
    </location>
</feature>
<feature type="transmembrane region" description="Helical" evidence="1">
    <location>
        <begin position="776"/>
        <end position="795"/>
    </location>
</feature>
<accession>A0A0N8KNX3</accession>
<protein>
    <submittedName>
        <fullName evidence="3">Putative transmembrane sensor domain</fullName>
    </submittedName>
</protein>
<dbReference type="EMBL" id="LJZR01000001">
    <property type="protein sequence ID" value="KPQ37738.1"/>
    <property type="molecule type" value="Genomic_DNA"/>
</dbReference>
<feature type="transmembrane region" description="Helical" evidence="1">
    <location>
        <begin position="804"/>
        <end position="823"/>
    </location>
</feature>
<dbReference type="PATRIC" id="fig|1666911.3.peg.2681"/>
<gene>
    <name evidence="3" type="ORF">HLUCCA11_01395</name>
</gene>
<dbReference type="Proteomes" id="UP000050465">
    <property type="component" value="Unassembled WGS sequence"/>
</dbReference>
<dbReference type="STRING" id="1666911.HLUCCA11_01395"/>
<evidence type="ECO:0000313" key="4">
    <source>
        <dbReference type="Proteomes" id="UP000050465"/>
    </source>
</evidence>
<organism evidence="3 4">
    <name type="scientific">Phormidesmis priestleyi Ana</name>
    <dbReference type="NCBI Taxonomy" id="1666911"/>
    <lineage>
        <taxon>Bacteria</taxon>
        <taxon>Bacillati</taxon>
        <taxon>Cyanobacteriota</taxon>
        <taxon>Cyanophyceae</taxon>
        <taxon>Leptolyngbyales</taxon>
        <taxon>Leptolyngbyaceae</taxon>
        <taxon>Phormidesmis</taxon>
    </lineage>
</organism>
<keyword evidence="1 3" id="KW-0812">Transmembrane</keyword>
<dbReference type="Pfam" id="PF05226">
    <property type="entry name" value="CHASE2"/>
    <property type="match status" value="1"/>
</dbReference>
<dbReference type="InterPro" id="IPR007890">
    <property type="entry name" value="CHASE2"/>
</dbReference>
<reference evidence="3 4" key="1">
    <citation type="submission" date="2015-09" db="EMBL/GenBank/DDBJ databases">
        <title>Identification and resolution of microdiversity through metagenomic sequencing of parallel consortia.</title>
        <authorList>
            <person name="Nelson W.C."/>
            <person name="Romine M.F."/>
            <person name="Lindemann S.R."/>
        </authorList>
    </citation>
    <scope>NUCLEOTIDE SEQUENCE [LARGE SCALE GENOMIC DNA]</scope>
    <source>
        <strain evidence="3">Ana</strain>
    </source>
</reference>
<evidence type="ECO:0000313" key="3">
    <source>
        <dbReference type="EMBL" id="KPQ37738.1"/>
    </source>
</evidence>
<keyword evidence="1" id="KW-1133">Transmembrane helix</keyword>
<comment type="caution">
    <text evidence="3">The sequence shown here is derived from an EMBL/GenBank/DDBJ whole genome shotgun (WGS) entry which is preliminary data.</text>
</comment>
<name>A0A0N8KNX3_9CYAN</name>
<sequence>MNKRIVIKIGPGSLETGYAAAVQIGDENTIPQAETEAHLPPAPDLVGLYEQWRAAYWQLGLTTRIKAKDGVTNVSTASDIEYCRMLSRRLRDRVHNWLDGNEFRPIREKLLEQLNPDDQARILLQTHDLLLQRLPWYELQFFERYRRAEVGICAPNYQQVRAPATRSSCVRILAVFGNTAGLNTQIDRTLLNQLNADIHFLQEPTREQFNRSLWDAQGWDILFFAGHSSSRRDLGISKSVLENPSEEISSEISEGRGEISLNADEKLTIVQLKHALKKAIDRGLNTAIFNSCDGLGLAADLASLHIPQVLVMREPVPDQVAHAFLQGFLDSFAAGASFYMAVREAREKMQGLEADFPCATWLPVIVQNLAETPPTWLSLQGKEDLQTPVSNRLKVPDVLPFSPHQPEAFSARSIKPLSIKHRLRVGIGAGMVIATALLCLRYTGYLEQWELSAYDQFIRAKPTENVDSQILIITNTDTDIQERPDPAGNSLSEETLLALLNKLTPLQPQFIGLDIYRDFAAQSSALANKLKTTDNLITVCKASDPTSDTPAIAPPPEIRNAPSDQASSVYNLQRVGSTDFTYGDEPGSVLRRHLLFLASQPPCEAVSTFSTLIAKRYLSEGHGVDLGEDYDHSDGITMGSVLWPVIPARRTAFGGYHHLDTQGLAILLNYRRLKDPTQTGCNTVETPADCLSVGEVLKRSPEDLKGYIQGRIVLIGTTALAFPTDRWVTPFTTTRSIEDQAPGVFLQAQMISQLINAELGSPPRLLYTDWPEWKKIIWVTSWAVFGGWLGASAVGRTRKTYAKLWLQLLMGEGLLLLACWLWLMRWGIWVPWIPSAIAFPAAAIAAQVTLLYPLAEKRPKQLSIK</sequence>